<accession>A0A9N9RFC2</accession>
<proteinExistence type="predicted"/>
<reference evidence="2" key="2">
    <citation type="submission" date="2022-10" db="EMBL/GenBank/DDBJ databases">
        <authorList>
            <consortium name="ENA_rothamsted_submissions"/>
            <consortium name="culmorum"/>
            <person name="King R."/>
        </authorList>
    </citation>
    <scope>NUCLEOTIDE SEQUENCE</scope>
</reference>
<keyword evidence="1" id="KW-0732">Signal</keyword>
<gene>
    <name evidence="2" type="ORF">DIATSA_LOCUS13044</name>
</gene>
<dbReference type="PANTHER" id="PTHR11257:SF13">
    <property type="entry name" value="GEO07322P1"/>
    <property type="match status" value="1"/>
</dbReference>
<evidence type="ECO:0000313" key="2">
    <source>
        <dbReference type="EMBL" id="CAG9795805.1"/>
    </source>
</evidence>
<dbReference type="PANTHER" id="PTHR11257">
    <property type="entry name" value="CHEMOSENSORY PROTEIN-RELATED"/>
    <property type="match status" value="1"/>
</dbReference>
<feature type="signal peptide" evidence="1">
    <location>
        <begin position="1"/>
        <end position="16"/>
    </location>
</feature>
<dbReference type="InterPro" id="IPR005055">
    <property type="entry name" value="A10/PebIII"/>
</dbReference>
<protein>
    <recommendedName>
        <fullName evidence="4">Chemosensory protein</fullName>
    </recommendedName>
</protein>
<dbReference type="OrthoDB" id="7256944at2759"/>
<name>A0A9N9RFC2_9NEOP</name>
<reference evidence="2" key="1">
    <citation type="submission" date="2021-12" db="EMBL/GenBank/DDBJ databases">
        <authorList>
            <person name="King R."/>
        </authorList>
    </citation>
    <scope>NUCLEOTIDE SEQUENCE</scope>
</reference>
<organism evidence="2 3">
    <name type="scientific">Diatraea saccharalis</name>
    <name type="common">sugarcane borer</name>
    <dbReference type="NCBI Taxonomy" id="40085"/>
    <lineage>
        <taxon>Eukaryota</taxon>
        <taxon>Metazoa</taxon>
        <taxon>Ecdysozoa</taxon>
        <taxon>Arthropoda</taxon>
        <taxon>Hexapoda</taxon>
        <taxon>Insecta</taxon>
        <taxon>Pterygota</taxon>
        <taxon>Neoptera</taxon>
        <taxon>Endopterygota</taxon>
        <taxon>Lepidoptera</taxon>
        <taxon>Glossata</taxon>
        <taxon>Ditrysia</taxon>
        <taxon>Pyraloidea</taxon>
        <taxon>Crambidae</taxon>
        <taxon>Crambinae</taxon>
        <taxon>Diatraea</taxon>
    </lineage>
</organism>
<dbReference type="AlphaFoldDB" id="A0A9N9RFC2"/>
<dbReference type="EMBL" id="OU893339">
    <property type="protein sequence ID" value="CAG9795805.1"/>
    <property type="molecule type" value="Genomic_DNA"/>
</dbReference>
<dbReference type="InterPro" id="IPR036682">
    <property type="entry name" value="OS_D_A10/PebIII_sf"/>
</dbReference>
<feature type="chain" id="PRO_5040260675" description="Chemosensory protein" evidence="1">
    <location>
        <begin position="17"/>
        <end position="121"/>
    </location>
</feature>
<evidence type="ECO:0008006" key="4">
    <source>
        <dbReference type="Google" id="ProtNLM"/>
    </source>
</evidence>
<evidence type="ECO:0000256" key="1">
    <source>
        <dbReference type="SAM" id="SignalP"/>
    </source>
</evidence>
<sequence>MKFVFLLAVSLAVVAAVEKYDTKNDDFDVAALVADVEKLRQFTGCFLEKNPCNDISTAFKKDLGEAIQEACAKCSAAQKNQMKLYLNGIQEKTPQDYEEFKKKYDPENKYMVALNNALENA</sequence>
<keyword evidence="3" id="KW-1185">Reference proteome</keyword>
<dbReference type="SUPFAM" id="SSF100910">
    <property type="entry name" value="Chemosensory protein Csp2"/>
    <property type="match status" value="1"/>
</dbReference>
<evidence type="ECO:0000313" key="3">
    <source>
        <dbReference type="Proteomes" id="UP001153714"/>
    </source>
</evidence>
<dbReference type="Proteomes" id="UP001153714">
    <property type="component" value="Chromosome 8"/>
</dbReference>
<dbReference type="Gene3D" id="1.10.2080.10">
    <property type="entry name" value="Insect odorant-binding protein A10/Ejaculatory bulb-specific protein 3"/>
    <property type="match status" value="1"/>
</dbReference>
<dbReference type="Pfam" id="PF03392">
    <property type="entry name" value="OS-D"/>
    <property type="match status" value="1"/>
</dbReference>